<sequence length="70" mass="8054">MVCVNKWSIAHSMSIIQKKVKTCIARLKSVTFLKIIVSLVVWFKQIGIEYDRKLSIDTQKSICKIAVKRS</sequence>
<accession>T1KKJ1</accession>
<proteinExistence type="predicted"/>
<name>T1KKJ1_TETUR</name>
<dbReference type="EnsemblMetazoa" id="tetur13g03910.1">
    <property type="protein sequence ID" value="tetur13g03910.1"/>
    <property type="gene ID" value="tetur13g03910"/>
</dbReference>
<dbReference type="AlphaFoldDB" id="T1KKJ1"/>
<dbReference type="Proteomes" id="UP000015104">
    <property type="component" value="Unassembled WGS sequence"/>
</dbReference>
<evidence type="ECO:0000313" key="2">
    <source>
        <dbReference type="Proteomes" id="UP000015104"/>
    </source>
</evidence>
<dbReference type="EMBL" id="CAEY01000176">
    <property type="status" value="NOT_ANNOTATED_CDS"/>
    <property type="molecule type" value="Genomic_DNA"/>
</dbReference>
<reference evidence="1" key="2">
    <citation type="submission" date="2015-06" db="UniProtKB">
        <authorList>
            <consortium name="EnsemblMetazoa"/>
        </authorList>
    </citation>
    <scope>IDENTIFICATION</scope>
</reference>
<protein>
    <submittedName>
        <fullName evidence="1">Uncharacterized protein</fullName>
    </submittedName>
</protein>
<evidence type="ECO:0000313" key="1">
    <source>
        <dbReference type="EnsemblMetazoa" id="tetur13g03910.1"/>
    </source>
</evidence>
<keyword evidence="2" id="KW-1185">Reference proteome</keyword>
<reference evidence="2" key="1">
    <citation type="submission" date="2011-08" db="EMBL/GenBank/DDBJ databases">
        <authorList>
            <person name="Rombauts S."/>
        </authorList>
    </citation>
    <scope>NUCLEOTIDE SEQUENCE</scope>
    <source>
        <strain evidence="2">London</strain>
    </source>
</reference>
<organism evidence="1 2">
    <name type="scientific">Tetranychus urticae</name>
    <name type="common">Two-spotted spider mite</name>
    <dbReference type="NCBI Taxonomy" id="32264"/>
    <lineage>
        <taxon>Eukaryota</taxon>
        <taxon>Metazoa</taxon>
        <taxon>Ecdysozoa</taxon>
        <taxon>Arthropoda</taxon>
        <taxon>Chelicerata</taxon>
        <taxon>Arachnida</taxon>
        <taxon>Acari</taxon>
        <taxon>Acariformes</taxon>
        <taxon>Trombidiformes</taxon>
        <taxon>Prostigmata</taxon>
        <taxon>Eleutherengona</taxon>
        <taxon>Raphignathae</taxon>
        <taxon>Tetranychoidea</taxon>
        <taxon>Tetranychidae</taxon>
        <taxon>Tetranychus</taxon>
    </lineage>
</organism>
<dbReference type="HOGENOM" id="CLU_2761046_0_0_1"/>